<name>A0ACC0WRC5_9STRA</name>
<accession>A0ACC0WRC5</accession>
<organism evidence="1 2">
    <name type="scientific">Peronosclerospora sorghi</name>
    <dbReference type="NCBI Taxonomy" id="230839"/>
    <lineage>
        <taxon>Eukaryota</taxon>
        <taxon>Sar</taxon>
        <taxon>Stramenopiles</taxon>
        <taxon>Oomycota</taxon>
        <taxon>Peronosporomycetes</taxon>
        <taxon>Peronosporales</taxon>
        <taxon>Peronosporaceae</taxon>
        <taxon>Peronosclerospora</taxon>
    </lineage>
</organism>
<keyword evidence="2" id="KW-1185">Reference proteome</keyword>
<dbReference type="EMBL" id="CM047589">
    <property type="protein sequence ID" value="KAI9920286.1"/>
    <property type="molecule type" value="Genomic_DNA"/>
</dbReference>
<dbReference type="Proteomes" id="UP001163321">
    <property type="component" value="Chromosome 10"/>
</dbReference>
<comment type="caution">
    <text evidence="1">The sequence shown here is derived from an EMBL/GenBank/DDBJ whole genome shotgun (WGS) entry which is preliminary data.</text>
</comment>
<gene>
    <name evidence="1" type="ORF">PsorP6_015918</name>
</gene>
<evidence type="ECO:0000313" key="2">
    <source>
        <dbReference type="Proteomes" id="UP001163321"/>
    </source>
</evidence>
<proteinExistence type="predicted"/>
<sequence>MGLRETIKTLLLLKVIVVQSRQVDEAFSRRKLLTPVTIEGRRGSEPKVFDTDEEMFKTQPKKIPTLRSAFKKDGTITAANASTLNDGAAAMVLMTGDKARELVFNPLSRIRGFADAAQDPVEFTIAPSKAVLLALNHEGLQLSGVYYHEMSEAFSVVVPANMRLMNIPHDRVNVHGGAVAIGHRHRYIWKNIQS</sequence>
<evidence type="ECO:0000313" key="1">
    <source>
        <dbReference type="EMBL" id="KAI9920286.1"/>
    </source>
</evidence>
<reference evidence="1 2" key="1">
    <citation type="journal article" date="2022" name="bioRxiv">
        <title>The genome of the oomycete Peronosclerospora sorghi, a cosmopolitan pathogen of maize and sorghum, is inflated with dispersed pseudogenes.</title>
        <authorList>
            <person name="Fletcher K."/>
            <person name="Martin F."/>
            <person name="Isakeit T."/>
            <person name="Cavanaugh K."/>
            <person name="Magill C."/>
            <person name="Michelmore R."/>
        </authorList>
    </citation>
    <scope>NUCLEOTIDE SEQUENCE [LARGE SCALE GENOMIC DNA]</scope>
    <source>
        <strain evidence="1">P6</strain>
    </source>
</reference>
<protein>
    <submittedName>
        <fullName evidence="1">Uncharacterized protein</fullName>
    </submittedName>
</protein>